<dbReference type="Pfam" id="PF07683">
    <property type="entry name" value="CobW_C"/>
    <property type="match status" value="1"/>
</dbReference>
<organism evidence="7 8">
    <name type="scientific">Pseudogracilibacillus auburnensis</name>
    <dbReference type="NCBI Taxonomy" id="1494959"/>
    <lineage>
        <taxon>Bacteria</taxon>
        <taxon>Bacillati</taxon>
        <taxon>Bacillota</taxon>
        <taxon>Bacilli</taxon>
        <taxon>Bacillales</taxon>
        <taxon>Bacillaceae</taxon>
        <taxon>Pseudogracilibacillus</taxon>
    </lineage>
</organism>
<dbReference type="PANTHER" id="PTHR43603">
    <property type="entry name" value="COBW DOMAIN-CONTAINING PROTEIN DDB_G0274527"/>
    <property type="match status" value="1"/>
</dbReference>
<name>A0A2V3WAS1_9BACI</name>
<evidence type="ECO:0000256" key="3">
    <source>
        <dbReference type="ARBA" id="ARBA00023186"/>
    </source>
</evidence>
<comment type="similarity">
    <text evidence="4">Belongs to the SIMIBI class G3E GTPase family. ZNG1 subfamily.</text>
</comment>
<evidence type="ECO:0000259" key="6">
    <source>
        <dbReference type="SMART" id="SM00833"/>
    </source>
</evidence>
<accession>A0A2V3WAS1</accession>
<dbReference type="InterPro" id="IPR011629">
    <property type="entry name" value="CobW-like_C"/>
</dbReference>
<dbReference type="SUPFAM" id="SSF52540">
    <property type="entry name" value="P-loop containing nucleoside triphosphate hydrolases"/>
    <property type="match status" value="1"/>
</dbReference>
<evidence type="ECO:0000256" key="5">
    <source>
        <dbReference type="ARBA" id="ARBA00049117"/>
    </source>
</evidence>
<proteinExistence type="inferred from homology"/>
<keyword evidence="3" id="KW-0143">Chaperone</keyword>
<dbReference type="RefSeq" id="WP_110393870.1">
    <property type="nucleotide sequence ID" value="NZ_JADIJL010000001.1"/>
</dbReference>
<dbReference type="EMBL" id="QJJQ01000001">
    <property type="protein sequence ID" value="PXW90626.1"/>
    <property type="molecule type" value="Genomic_DNA"/>
</dbReference>
<dbReference type="GO" id="GO:0016787">
    <property type="term" value="F:hydrolase activity"/>
    <property type="evidence" value="ECO:0007669"/>
    <property type="project" value="UniProtKB-KW"/>
</dbReference>
<dbReference type="InterPro" id="IPR003495">
    <property type="entry name" value="CobW/HypB/UreG_nucleotide-bd"/>
</dbReference>
<dbReference type="Proteomes" id="UP000247978">
    <property type="component" value="Unassembled WGS sequence"/>
</dbReference>
<evidence type="ECO:0000256" key="4">
    <source>
        <dbReference type="ARBA" id="ARBA00034320"/>
    </source>
</evidence>
<protein>
    <submittedName>
        <fullName evidence="7">G3E family GTPase</fullName>
    </submittedName>
</protein>
<dbReference type="SMART" id="SM00833">
    <property type="entry name" value="CobW_C"/>
    <property type="match status" value="1"/>
</dbReference>
<dbReference type="OrthoDB" id="9808822at2"/>
<evidence type="ECO:0000256" key="1">
    <source>
        <dbReference type="ARBA" id="ARBA00022741"/>
    </source>
</evidence>
<keyword evidence="8" id="KW-1185">Reference proteome</keyword>
<dbReference type="Pfam" id="PF02492">
    <property type="entry name" value="cobW"/>
    <property type="match status" value="1"/>
</dbReference>
<dbReference type="InterPro" id="IPR027417">
    <property type="entry name" value="P-loop_NTPase"/>
</dbReference>
<dbReference type="AlphaFoldDB" id="A0A2V3WAS1"/>
<dbReference type="Gene3D" id="3.40.50.300">
    <property type="entry name" value="P-loop containing nucleotide triphosphate hydrolases"/>
    <property type="match status" value="1"/>
</dbReference>
<dbReference type="GO" id="GO:0000166">
    <property type="term" value="F:nucleotide binding"/>
    <property type="evidence" value="ECO:0007669"/>
    <property type="project" value="UniProtKB-KW"/>
</dbReference>
<dbReference type="PANTHER" id="PTHR43603:SF3">
    <property type="entry name" value="ZINC CHAPERONE YCIC"/>
    <property type="match status" value="1"/>
</dbReference>
<sequence length="397" mass="45056">MKKQVPVTVLSGYLGSGKTTLLNHILNNKEGLKVAVIVNDMSEINIDAELVKQESSLSRTEEKLVEISNGCICCTLREDLLVEVQRIVENGGIDYIIIESSGISEPIPVAHTFTYEDEELNIDLSQFTRLDTMVTVVDANRFWHDFESGDSLLDRKEAISEEDEREIADLLLDQIEFCDVLIINKSDLISKEELEKLKRVLHTLQPDAKVIVTSHGQVDPADILGTNLFDFDKASSSAGWIKELELGHENHVPETDEYGISSFVYVRREPFHTARLADWLEHMPKSIVRAKGIAWCATRNDVALLMSQAGPSVSLEPVTYWVASLPKLEQEEIMKENPDVLDDWDDEYGDRLTRLVFIGVDLDQQEISEELDRCLLTETEHESEWEQLPDPFNWEIA</sequence>
<dbReference type="InterPro" id="IPR051927">
    <property type="entry name" value="Zn_Chap_cDPG_Synth"/>
</dbReference>
<comment type="caution">
    <text evidence="7">The sequence shown here is derived from an EMBL/GenBank/DDBJ whole genome shotgun (WGS) entry which is preliminary data.</text>
</comment>
<dbReference type="Gene3D" id="3.30.1220.10">
    <property type="entry name" value="CobW-like, C-terminal domain"/>
    <property type="match status" value="1"/>
</dbReference>
<evidence type="ECO:0000313" key="8">
    <source>
        <dbReference type="Proteomes" id="UP000247978"/>
    </source>
</evidence>
<feature type="domain" description="CobW C-terminal" evidence="6">
    <location>
        <begin position="260"/>
        <end position="375"/>
    </location>
</feature>
<gene>
    <name evidence="7" type="ORF">DFR56_101540</name>
</gene>
<keyword evidence="1" id="KW-0547">Nucleotide-binding</keyword>
<comment type="catalytic activity">
    <reaction evidence="5">
        <text>GTP + H2O = GDP + phosphate + H(+)</text>
        <dbReference type="Rhea" id="RHEA:19669"/>
        <dbReference type="ChEBI" id="CHEBI:15377"/>
        <dbReference type="ChEBI" id="CHEBI:15378"/>
        <dbReference type="ChEBI" id="CHEBI:37565"/>
        <dbReference type="ChEBI" id="CHEBI:43474"/>
        <dbReference type="ChEBI" id="CHEBI:58189"/>
    </reaction>
    <physiologicalReaction direction="left-to-right" evidence="5">
        <dbReference type="Rhea" id="RHEA:19670"/>
    </physiologicalReaction>
</comment>
<dbReference type="InterPro" id="IPR036627">
    <property type="entry name" value="CobW-likC_sf"/>
</dbReference>
<reference evidence="7 8" key="1">
    <citation type="submission" date="2018-05" db="EMBL/GenBank/DDBJ databases">
        <title>Genomic Encyclopedia of Type Strains, Phase IV (KMG-IV): sequencing the most valuable type-strain genomes for metagenomic binning, comparative biology and taxonomic classification.</title>
        <authorList>
            <person name="Goeker M."/>
        </authorList>
    </citation>
    <scope>NUCLEOTIDE SEQUENCE [LARGE SCALE GENOMIC DNA]</scope>
    <source>
        <strain evidence="7 8">DSM 28556</strain>
    </source>
</reference>
<evidence type="ECO:0000256" key="2">
    <source>
        <dbReference type="ARBA" id="ARBA00022801"/>
    </source>
</evidence>
<keyword evidence="2" id="KW-0378">Hydrolase</keyword>
<dbReference type="CDD" id="cd03112">
    <property type="entry name" value="CobW-like"/>
    <property type="match status" value="1"/>
</dbReference>
<evidence type="ECO:0000313" key="7">
    <source>
        <dbReference type="EMBL" id="PXW90626.1"/>
    </source>
</evidence>